<dbReference type="EMBL" id="NPKI01000007">
    <property type="protein sequence ID" value="PAQ03764.1"/>
    <property type="molecule type" value="Genomic_DNA"/>
</dbReference>
<keyword evidence="2" id="KW-1185">Reference proteome</keyword>
<name>A0AB36RGD6_9HYPH</name>
<accession>A0AB36RGD6</accession>
<gene>
    <name evidence="1" type="ORF">CIT25_02905</name>
</gene>
<evidence type="ECO:0000313" key="1">
    <source>
        <dbReference type="EMBL" id="PAQ03764.1"/>
    </source>
</evidence>
<evidence type="ECO:0000313" key="2">
    <source>
        <dbReference type="Proteomes" id="UP000216215"/>
    </source>
</evidence>
<reference evidence="2" key="1">
    <citation type="submission" date="2017-08" db="EMBL/GenBank/DDBJ databases">
        <title>Mesorhizobium wenxinae sp. nov., a novel rhizobial species isolated from root nodules of chickpea (Cicer arietinum L.).</title>
        <authorList>
            <person name="Zhang J."/>
        </authorList>
    </citation>
    <scope>NUCLEOTIDE SEQUENCE [LARGE SCALE GENOMIC DNA]</scope>
    <source>
        <strain evidence="2">USDA 3392</strain>
    </source>
</reference>
<dbReference type="AlphaFoldDB" id="A0AB36RGD6"/>
<comment type="caution">
    <text evidence="1">The sequence shown here is derived from an EMBL/GenBank/DDBJ whole genome shotgun (WGS) entry which is preliminary data.</text>
</comment>
<organism evidence="1 2">
    <name type="scientific">Mesorhizobium mediterraneum</name>
    <dbReference type="NCBI Taxonomy" id="43617"/>
    <lineage>
        <taxon>Bacteria</taxon>
        <taxon>Pseudomonadati</taxon>
        <taxon>Pseudomonadota</taxon>
        <taxon>Alphaproteobacteria</taxon>
        <taxon>Hyphomicrobiales</taxon>
        <taxon>Phyllobacteriaceae</taxon>
        <taxon>Mesorhizobium</taxon>
    </lineage>
</organism>
<protein>
    <submittedName>
        <fullName evidence="1">Uncharacterized protein</fullName>
    </submittedName>
</protein>
<dbReference type="Proteomes" id="UP000216215">
    <property type="component" value="Unassembled WGS sequence"/>
</dbReference>
<sequence>MTDDQRRNALADMELIACGEELDLPWRRVRILLDHKLAAVQHPVLTAGSRTSLGLTEHGLQFMDAEGSASDKLRIRKNSS</sequence>
<proteinExistence type="predicted"/>